<name>A0A1B6E6T5_9HEMI</name>
<proteinExistence type="predicted"/>
<evidence type="ECO:0000313" key="1">
    <source>
        <dbReference type="EMBL" id="JAS33648.1"/>
    </source>
</evidence>
<organism evidence="1">
    <name type="scientific">Clastoptera arizonana</name>
    <name type="common">Arizona spittle bug</name>
    <dbReference type="NCBI Taxonomy" id="38151"/>
    <lineage>
        <taxon>Eukaryota</taxon>
        <taxon>Metazoa</taxon>
        <taxon>Ecdysozoa</taxon>
        <taxon>Arthropoda</taxon>
        <taxon>Hexapoda</taxon>
        <taxon>Insecta</taxon>
        <taxon>Pterygota</taxon>
        <taxon>Neoptera</taxon>
        <taxon>Paraneoptera</taxon>
        <taxon>Hemiptera</taxon>
        <taxon>Auchenorrhyncha</taxon>
        <taxon>Cercopoidea</taxon>
        <taxon>Clastopteridae</taxon>
        <taxon>Clastoptera</taxon>
    </lineage>
</organism>
<dbReference type="PANTHER" id="PTHR46599">
    <property type="entry name" value="PIGGYBAC TRANSPOSABLE ELEMENT-DERIVED PROTEIN 4"/>
    <property type="match status" value="1"/>
</dbReference>
<dbReference type="EMBL" id="GEDC01003650">
    <property type="protein sequence ID" value="JAS33648.1"/>
    <property type="molecule type" value="Transcribed_RNA"/>
</dbReference>
<dbReference type="AlphaFoldDB" id="A0A1B6E6T5"/>
<accession>A0A1B6E6T5</accession>
<protein>
    <recommendedName>
        <fullName evidence="2">PiggyBac transposable element-derived protein domain-containing protein</fullName>
    </recommendedName>
</protein>
<feature type="non-terminal residue" evidence="1">
    <location>
        <position position="1"/>
    </location>
</feature>
<reference evidence="1" key="1">
    <citation type="submission" date="2015-12" db="EMBL/GenBank/DDBJ databases">
        <title>De novo transcriptome assembly of four potential Pierce s Disease insect vectors from Arizona vineyards.</title>
        <authorList>
            <person name="Tassone E.E."/>
        </authorList>
    </citation>
    <scope>NUCLEOTIDE SEQUENCE</scope>
</reference>
<dbReference type="PANTHER" id="PTHR46599:SF3">
    <property type="entry name" value="PIGGYBAC TRANSPOSABLE ELEMENT-DERIVED PROTEIN 4"/>
    <property type="match status" value="1"/>
</dbReference>
<sequence length="137" mass="15773">HASTTRAAKKYWFKVFEHFLDMALLNAYILYLQNTDKPLDRYTFTVDIVESLVGNIVEGDIQPIPRPAGDVAHSIQRHPTDSACLCVVCESKGKKLRNRFWCPGCNAVVPPVCYKELKHFWRRKQHGVKRKAENDSE</sequence>
<evidence type="ECO:0008006" key="2">
    <source>
        <dbReference type="Google" id="ProtNLM"/>
    </source>
</evidence>
<gene>
    <name evidence="1" type="ORF">g.1193</name>
</gene>